<feature type="transmembrane region" description="Helical" evidence="1">
    <location>
        <begin position="71"/>
        <end position="89"/>
    </location>
</feature>
<feature type="transmembrane region" description="Helical" evidence="1">
    <location>
        <begin position="101"/>
        <end position="118"/>
    </location>
</feature>
<keyword evidence="3" id="KW-1185">Reference proteome</keyword>
<feature type="transmembrane region" description="Helical" evidence="1">
    <location>
        <begin position="47"/>
        <end position="66"/>
    </location>
</feature>
<evidence type="ECO:0000256" key="1">
    <source>
        <dbReference type="SAM" id="Phobius"/>
    </source>
</evidence>
<name>A0A4V2ERQ8_9PSEU</name>
<dbReference type="OrthoDB" id="5738083at2"/>
<organism evidence="2 3">
    <name type="scientific">Herbihabitans rhizosphaerae</name>
    <dbReference type="NCBI Taxonomy" id="1872711"/>
    <lineage>
        <taxon>Bacteria</taxon>
        <taxon>Bacillati</taxon>
        <taxon>Actinomycetota</taxon>
        <taxon>Actinomycetes</taxon>
        <taxon>Pseudonocardiales</taxon>
        <taxon>Pseudonocardiaceae</taxon>
        <taxon>Herbihabitans</taxon>
    </lineage>
</organism>
<accession>A0A4V2ERQ8</accession>
<evidence type="ECO:0000313" key="2">
    <source>
        <dbReference type="EMBL" id="RZS32799.1"/>
    </source>
</evidence>
<dbReference type="Proteomes" id="UP000294257">
    <property type="component" value="Unassembled WGS sequence"/>
</dbReference>
<comment type="caution">
    <text evidence="2">The sequence shown here is derived from an EMBL/GenBank/DDBJ whole genome shotgun (WGS) entry which is preliminary data.</text>
</comment>
<reference evidence="2 3" key="1">
    <citation type="submission" date="2019-02" db="EMBL/GenBank/DDBJ databases">
        <title>Genomic Encyclopedia of Type Strains, Phase IV (KMG-IV): sequencing the most valuable type-strain genomes for metagenomic binning, comparative biology and taxonomic classification.</title>
        <authorList>
            <person name="Goeker M."/>
        </authorList>
    </citation>
    <scope>NUCLEOTIDE SEQUENCE [LARGE SCALE GENOMIC DNA]</scope>
    <source>
        <strain evidence="2 3">DSM 101727</strain>
    </source>
</reference>
<dbReference type="RefSeq" id="WP_130347748.1">
    <property type="nucleotide sequence ID" value="NZ_SGWQ01000011.1"/>
</dbReference>
<evidence type="ECO:0000313" key="3">
    <source>
        <dbReference type="Proteomes" id="UP000294257"/>
    </source>
</evidence>
<protein>
    <submittedName>
        <fullName evidence="2">Uncharacterized protein</fullName>
    </submittedName>
</protein>
<keyword evidence="1" id="KW-0472">Membrane</keyword>
<keyword evidence="1" id="KW-1133">Transmembrane helix</keyword>
<dbReference type="EMBL" id="SGWQ01000011">
    <property type="protein sequence ID" value="RZS32799.1"/>
    <property type="molecule type" value="Genomic_DNA"/>
</dbReference>
<proteinExistence type="predicted"/>
<dbReference type="AlphaFoldDB" id="A0A4V2ERQ8"/>
<keyword evidence="1" id="KW-0812">Transmembrane</keyword>
<gene>
    <name evidence="2" type="ORF">EV193_111184</name>
</gene>
<sequence length="130" mass="13400">MRSYARVVAALAAVFYLVFGVWALVAPLSFAANIATYGEPNVHYLHDLGAFQIGIGVAALAGLFLADGLAAVLAGVSAGSIMHAVSHVVDVDLGGRGHDPYATGLIGLLTLVAFIGAVRSRAGRPTRVER</sequence>